<dbReference type="STRING" id="553510.B1H19_12330"/>
<dbReference type="HAMAP" id="MF_00911">
    <property type="entry name" value="FtsQ_subfam"/>
    <property type="match status" value="1"/>
</dbReference>
<proteinExistence type="inferred from homology"/>
<evidence type="ECO:0000256" key="5">
    <source>
        <dbReference type="ARBA" id="ARBA00022989"/>
    </source>
</evidence>
<accession>A0A1V0TQF6</accession>
<evidence type="ECO:0000256" key="4">
    <source>
        <dbReference type="ARBA" id="ARBA00022692"/>
    </source>
</evidence>
<keyword evidence="2 8" id="KW-1003">Cell membrane</keyword>
<keyword evidence="12" id="KW-1185">Reference proteome</keyword>
<dbReference type="GO" id="GO:0090529">
    <property type="term" value="P:cell septum assembly"/>
    <property type="evidence" value="ECO:0007669"/>
    <property type="project" value="InterPro"/>
</dbReference>
<evidence type="ECO:0000259" key="10">
    <source>
        <dbReference type="PROSITE" id="PS51779"/>
    </source>
</evidence>
<keyword evidence="4 8" id="KW-0812">Transmembrane</keyword>
<dbReference type="OrthoDB" id="9790760at2"/>
<dbReference type="Gene3D" id="3.10.20.310">
    <property type="entry name" value="membrane protein fhac"/>
    <property type="match status" value="1"/>
</dbReference>
<evidence type="ECO:0000256" key="9">
    <source>
        <dbReference type="SAM" id="MobiDB-lite"/>
    </source>
</evidence>
<organism evidence="11 12">
    <name type="scientific">Streptomyces gilvosporeus</name>
    <dbReference type="NCBI Taxonomy" id="553510"/>
    <lineage>
        <taxon>Bacteria</taxon>
        <taxon>Bacillati</taxon>
        <taxon>Actinomycetota</taxon>
        <taxon>Actinomycetes</taxon>
        <taxon>Kitasatosporales</taxon>
        <taxon>Streptomycetaceae</taxon>
        <taxon>Streptomyces</taxon>
    </lineage>
</organism>
<dbReference type="PANTHER" id="PTHR37820:SF1">
    <property type="entry name" value="CELL DIVISION PROTEIN FTSQ"/>
    <property type="match status" value="1"/>
</dbReference>
<dbReference type="Pfam" id="PF03799">
    <property type="entry name" value="FtsQ_DivIB_C"/>
    <property type="match status" value="1"/>
</dbReference>
<comment type="subcellular location">
    <subcellularLocation>
        <location evidence="8">Cell membrane</location>
        <topology evidence="8">Single-pass type II membrane protein</topology>
    </subcellularLocation>
    <subcellularLocation>
        <location evidence="1">Membrane</location>
    </subcellularLocation>
    <text evidence="8">Localizes to the division septum.</text>
</comment>
<gene>
    <name evidence="8" type="primary">ftsQ</name>
    <name evidence="11" type="ORF">B1H19_12330</name>
</gene>
<dbReference type="InterPro" id="IPR013685">
    <property type="entry name" value="POTRA_FtsQ_type"/>
</dbReference>
<protein>
    <recommendedName>
        <fullName evidence="8">Cell division protein FtsQ</fullName>
    </recommendedName>
</protein>
<dbReference type="Proteomes" id="UP000192726">
    <property type="component" value="Chromosome"/>
</dbReference>
<feature type="region of interest" description="Disordered" evidence="9">
    <location>
        <begin position="13"/>
        <end position="53"/>
    </location>
</feature>
<dbReference type="InterPro" id="IPR034746">
    <property type="entry name" value="POTRA"/>
</dbReference>
<dbReference type="AlphaFoldDB" id="A0A1V0TQF6"/>
<dbReference type="Pfam" id="PF08478">
    <property type="entry name" value="POTRA_1"/>
    <property type="match status" value="1"/>
</dbReference>
<keyword evidence="3 8" id="KW-0132">Cell division</keyword>
<keyword evidence="7 8" id="KW-0131">Cell cycle</keyword>
<evidence type="ECO:0000256" key="3">
    <source>
        <dbReference type="ARBA" id="ARBA00022618"/>
    </source>
</evidence>
<reference evidence="11 12" key="1">
    <citation type="submission" date="2017-04" db="EMBL/GenBank/DDBJ databases">
        <title>Complete Genome Sequence of Streptomyces gilvosporeus F607, a Capable Producer of Natamycin.</title>
        <authorList>
            <person name="Zong G."/>
            <person name="Zhong C."/>
            <person name="Fu J."/>
            <person name="Qin R."/>
            <person name="Cao G."/>
        </authorList>
    </citation>
    <scope>NUCLEOTIDE SEQUENCE [LARGE SCALE GENOMIC DNA]</scope>
    <source>
        <strain evidence="11 12">F607</strain>
    </source>
</reference>
<evidence type="ECO:0000313" key="12">
    <source>
        <dbReference type="Proteomes" id="UP000192726"/>
    </source>
</evidence>
<dbReference type="InterPro" id="IPR026579">
    <property type="entry name" value="FtsQ"/>
</dbReference>
<feature type="compositionally biased region" description="Polar residues" evidence="9">
    <location>
        <begin position="13"/>
        <end position="34"/>
    </location>
</feature>
<dbReference type="PANTHER" id="PTHR37820">
    <property type="entry name" value="CELL DIVISION PROTEIN DIVIB"/>
    <property type="match status" value="1"/>
</dbReference>
<evidence type="ECO:0000256" key="2">
    <source>
        <dbReference type="ARBA" id="ARBA00022475"/>
    </source>
</evidence>
<keyword evidence="6 8" id="KW-0472">Membrane</keyword>
<comment type="similarity">
    <text evidence="8">Belongs to the FtsQ/DivIB family. FtsQ subfamily.</text>
</comment>
<dbReference type="EMBL" id="CP020569">
    <property type="protein sequence ID" value="ARF54892.1"/>
    <property type="molecule type" value="Genomic_DNA"/>
</dbReference>
<dbReference type="GO" id="GO:0043093">
    <property type="term" value="P:FtsZ-dependent cytokinesis"/>
    <property type="evidence" value="ECO:0007669"/>
    <property type="project" value="UniProtKB-UniRule"/>
</dbReference>
<evidence type="ECO:0000313" key="11">
    <source>
        <dbReference type="EMBL" id="ARF54892.1"/>
    </source>
</evidence>
<keyword evidence="5 8" id="KW-1133">Transmembrane helix</keyword>
<dbReference type="InterPro" id="IPR005548">
    <property type="entry name" value="Cell_div_FtsQ/DivIB_C"/>
</dbReference>
<name>A0A1V0TQF6_9ACTN</name>
<sequence length="297" mass="31985">MPTSCWSAWCTRRSPSSAVSDEQRQGSVAGSRTAQRGDKKRPTGPPPASAPRTWRFARLGTPFDTPGRRLALALVLVLALGGFATWALYGSDWLRLRHVKATGTTVLTPDEVLAAARAPINAPLASVDTDELARRIRDRLPRVKSVAVVRSWPHTIGLKVTERTPQLALRSGGNYREVDRDGVSFATVRTLPRGVPLLEMAVSDSPSLSRFGTDRLRHAAADAVAALPGAVRKDVRTVRVASYDSLTLELTRSRTVVWGSREQGAEKARVLTALLKAAGEARHFDVSVPSAPAVSGS</sequence>
<evidence type="ECO:0000256" key="7">
    <source>
        <dbReference type="ARBA" id="ARBA00023306"/>
    </source>
</evidence>
<evidence type="ECO:0000256" key="8">
    <source>
        <dbReference type="HAMAP-Rule" id="MF_00911"/>
    </source>
</evidence>
<comment type="function">
    <text evidence="8">Essential cell division protein.</text>
</comment>
<evidence type="ECO:0000256" key="1">
    <source>
        <dbReference type="ARBA" id="ARBA00004370"/>
    </source>
</evidence>
<feature type="transmembrane region" description="Helical" evidence="8">
    <location>
        <begin position="70"/>
        <end position="89"/>
    </location>
</feature>
<evidence type="ECO:0000256" key="6">
    <source>
        <dbReference type="ARBA" id="ARBA00023136"/>
    </source>
</evidence>
<dbReference type="PROSITE" id="PS51779">
    <property type="entry name" value="POTRA"/>
    <property type="match status" value="1"/>
</dbReference>
<dbReference type="KEGG" id="sgv:B1H19_12330"/>
<feature type="domain" description="POTRA" evidence="10">
    <location>
        <begin position="94"/>
        <end position="163"/>
    </location>
</feature>
<dbReference type="GO" id="GO:0005886">
    <property type="term" value="C:plasma membrane"/>
    <property type="evidence" value="ECO:0007669"/>
    <property type="project" value="UniProtKB-SubCell"/>
</dbReference>
<dbReference type="InterPro" id="IPR050487">
    <property type="entry name" value="FtsQ_DivIB"/>
</dbReference>
<dbReference type="GO" id="GO:0032153">
    <property type="term" value="C:cell division site"/>
    <property type="evidence" value="ECO:0007669"/>
    <property type="project" value="UniProtKB-UniRule"/>
</dbReference>